<proteinExistence type="predicted"/>
<gene>
    <name evidence="1" type="ORF">EYF80_020425</name>
</gene>
<evidence type="ECO:0000313" key="2">
    <source>
        <dbReference type="Proteomes" id="UP000314294"/>
    </source>
</evidence>
<keyword evidence="2" id="KW-1185">Reference proteome</keyword>
<accession>A0A4Z2HW85</accession>
<dbReference type="EMBL" id="SRLO01000177">
    <property type="protein sequence ID" value="TNN69274.1"/>
    <property type="molecule type" value="Genomic_DNA"/>
</dbReference>
<evidence type="ECO:0000313" key="1">
    <source>
        <dbReference type="EMBL" id="TNN69274.1"/>
    </source>
</evidence>
<dbReference type="Proteomes" id="UP000314294">
    <property type="component" value="Unassembled WGS sequence"/>
</dbReference>
<organism evidence="1 2">
    <name type="scientific">Liparis tanakae</name>
    <name type="common">Tanaka's snailfish</name>
    <dbReference type="NCBI Taxonomy" id="230148"/>
    <lineage>
        <taxon>Eukaryota</taxon>
        <taxon>Metazoa</taxon>
        <taxon>Chordata</taxon>
        <taxon>Craniata</taxon>
        <taxon>Vertebrata</taxon>
        <taxon>Euteleostomi</taxon>
        <taxon>Actinopterygii</taxon>
        <taxon>Neopterygii</taxon>
        <taxon>Teleostei</taxon>
        <taxon>Neoteleostei</taxon>
        <taxon>Acanthomorphata</taxon>
        <taxon>Eupercaria</taxon>
        <taxon>Perciformes</taxon>
        <taxon>Cottioidei</taxon>
        <taxon>Cottales</taxon>
        <taxon>Liparidae</taxon>
        <taxon>Liparis</taxon>
    </lineage>
</organism>
<reference evidence="1 2" key="1">
    <citation type="submission" date="2019-03" db="EMBL/GenBank/DDBJ databases">
        <title>First draft genome of Liparis tanakae, snailfish: a comprehensive survey of snailfish specific genes.</title>
        <authorList>
            <person name="Kim W."/>
            <person name="Song I."/>
            <person name="Jeong J.-H."/>
            <person name="Kim D."/>
            <person name="Kim S."/>
            <person name="Ryu S."/>
            <person name="Song J.Y."/>
            <person name="Lee S.K."/>
        </authorList>
    </citation>
    <scope>NUCLEOTIDE SEQUENCE [LARGE SCALE GENOMIC DNA]</scope>
    <source>
        <tissue evidence="1">Muscle</tissue>
    </source>
</reference>
<name>A0A4Z2HW85_9TELE</name>
<comment type="caution">
    <text evidence="1">The sequence shown here is derived from an EMBL/GenBank/DDBJ whole genome shotgun (WGS) entry which is preliminary data.</text>
</comment>
<protein>
    <submittedName>
        <fullName evidence="1">Uncharacterized protein</fullName>
    </submittedName>
</protein>
<sequence length="64" mass="7697">MAWRWRWRRTGDSRSRIRDSSIRELSWYSSLASSWRRRLRSGRKAASEPSIWSGFPHRACSVEQ</sequence>
<dbReference type="AlphaFoldDB" id="A0A4Z2HW85"/>